<reference evidence="2" key="1">
    <citation type="submission" date="2021-01" db="EMBL/GenBank/DDBJ databases">
        <authorList>
            <person name="Kaushik A."/>
        </authorList>
    </citation>
    <scope>NUCLEOTIDE SEQUENCE</scope>
    <source>
        <strain evidence="2">AG2-2IIIB</strain>
    </source>
</reference>
<feature type="compositionally biased region" description="Basic and acidic residues" evidence="1">
    <location>
        <begin position="151"/>
        <end position="162"/>
    </location>
</feature>
<feature type="region of interest" description="Disordered" evidence="1">
    <location>
        <begin position="133"/>
        <end position="162"/>
    </location>
</feature>
<comment type="caution">
    <text evidence="2">The sequence shown here is derived from an EMBL/GenBank/DDBJ whole genome shotgun (WGS) entry which is preliminary data.</text>
</comment>
<protein>
    <submittedName>
        <fullName evidence="2">Uncharacterized protein</fullName>
    </submittedName>
</protein>
<dbReference type="AlphaFoldDB" id="A0A8H2XJ62"/>
<organism evidence="2 3">
    <name type="scientific">Rhizoctonia solani</name>
    <dbReference type="NCBI Taxonomy" id="456999"/>
    <lineage>
        <taxon>Eukaryota</taxon>
        <taxon>Fungi</taxon>
        <taxon>Dikarya</taxon>
        <taxon>Basidiomycota</taxon>
        <taxon>Agaricomycotina</taxon>
        <taxon>Agaricomycetes</taxon>
        <taxon>Cantharellales</taxon>
        <taxon>Ceratobasidiaceae</taxon>
        <taxon>Rhizoctonia</taxon>
    </lineage>
</organism>
<evidence type="ECO:0000313" key="3">
    <source>
        <dbReference type="Proteomes" id="UP000663843"/>
    </source>
</evidence>
<name>A0A8H2XJ62_9AGAM</name>
<accession>A0A8H2XJ62</accession>
<sequence length="162" mass="17523">MLALAPIFPGAAPGVTRKVSLLHNAQTNDSSLGASIRALVDLEGSEDSPRNEMDLSLITLVEHWWWSQSVMGALPLLQTLLASVTSAIPLSDILPHLFMPLISHSHTLRSSALQLLVGPCVRLRLQPCPVSSPPKLPFDSPEFPRTSGKLCKSDKCKRDDPG</sequence>
<proteinExistence type="predicted"/>
<dbReference type="EMBL" id="CAJMWT010001978">
    <property type="protein sequence ID" value="CAE6427979.1"/>
    <property type="molecule type" value="Genomic_DNA"/>
</dbReference>
<evidence type="ECO:0000256" key="1">
    <source>
        <dbReference type="SAM" id="MobiDB-lite"/>
    </source>
</evidence>
<evidence type="ECO:0000313" key="2">
    <source>
        <dbReference type="EMBL" id="CAE6427979.1"/>
    </source>
</evidence>
<gene>
    <name evidence="2" type="ORF">RDB_LOCUS60945</name>
</gene>
<dbReference type="Proteomes" id="UP000663843">
    <property type="component" value="Unassembled WGS sequence"/>
</dbReference>